<comment type="pathway">
    <text evidence="1">Purine metabolism; GMP biosynthesis via salvage pathway; GMP from guanine: step 1/1.</text>
</comment>
<evidence type="ECO:0000256" key="3">
    <source>
        <dbReference type="ARBA" id="ARBA00048811"/>
    </source>
</evidence>
<comment type="catalytic activity">
    <reaction evidence="3">
        <text>GMP + diphosphate = guanine + 5-phospho-alpha-D-ribose 1-diphosphate</text>
        <dbReference type="Rhea" id="RHEA:25424"/>
        <dbReference type="ChEBI" id="CHEBI:16235"/>
        <dbReference type="ChEBI" id="CHEBI:33019"/>
        <dbReference type="ChEBI" id="CHEBI:58017"/>
        <dbReference type="ChEBI" id="CHEBI:58115"/>
        <dbReference type="EC" id="2.4.2.8"/>
    </reaction>
    <physiologicalReaction direction="right-to-left" evidence="3">
        <dbReference type="Rhea" id="RHEA:25426"/>
    </physiologicalReaction>
</comment>
<gene>
    <name evidence="6" type="primary">hprT</name>
    <name evidence="6" type="ORF">SLITO_v1c03130</name>
</gene>
<reference evidence="6 7" key="1">
    <citation type="journal article" date="2015" name="Genome Announc.">
        <title>Complete Genome Sequence of Spiroplasma litorale TN-1T (DSM 21781), a Bacterium Isolated from a Green-Eyed Horsefly (Tabanus nigrovittatus).</title>
        <authorList>
            <person name="Lo W.S."/>
            <person name="Lai Y.C."/>
            <person name="Lien Y.W."/>
            <person name="Wang T.H."/>
            <person name="Kuo C.H."/>
        </authorList>
    </citation>
    <scope>NUCLEOTIDE SEQUENCE [LARGE SCALE GENOMIC DNA]</scope>
    <source>
        <strain evidence="6 7">TN-1</strain>
    </source>
</reference>
<feature type="domain" description="Phosphoribosyltransferase" evidence="5">
    <location>
        <begin position="14"/>
        <end position="156"/>
    </location>
</feature>
<evidence type="ECO:0000313" key="6">
    <source>
        <dbReference type="EMBL" id="AKX33968.1"/>
    </source>
</evidence>
<dbReference type="STRING" id="216942.SLITO_v1c03130"/>
<comment type="catalytic activity">
    <reaction evidence="4">
        <text>IMP + diphosphate = hypoxanthine + 5-phospho-alpha-D-ribose 1-diphosphate</text>
        <dbReference type="Rhea" id="RHEA:17973"/>
        <dbReference type="ChEBI" id="CHEBI:17368"/>
        <dbReference type="ChEBI" id="CHEBI:33019"/>
        <dbReference type="ChEBI" id="CHEBI:58017"/>
        <dbReference type="ChEBI" id="CHEBI:58053"/>
        <dbReference type="EC" id="2.4.2.8"/>
    </reaction>
    <physiologicalReaction direction="right-to-left" evidence="4">
        <dbReference type="Rhea" id="RHEA:17975"/>
    </physiologicalReaction>
</comment>
<dbReference type="CDD" id="cd06223">
    <property type="entry name" value="PRTases_typeI"/>
    <property type="match status" value="1"/>
</dbReference>
<dbReference type="EMBL" id="CP012357">
    <property type="protein sequence ID" value="AKX33968.1"/>
    <property type="molecule type" value="Genomic_DNA"/>
</dbReference>
<protein>
    <recommendedName>
        <fullName evidence="2">Hypoxanthine-guanine phosphoribosyltransferase</fullName>
    </recommendedName>
</protein>
<dbReference type="Pfam" id="PF00156">
    <property type="entry name" value="Pribosyltran"/>
    <property type="match status" value="1"/>
</dbReference>
<evidence type="ECO:0000313" key="7">
    <source>
        <dbReference type="Proteomes" id="UP000067476"/>
    </source>
</evidence>
<dbReference type="GO" id="GO:0046100">
    <property type="term" value="P:hypoxanthine metabolic process"/>
    <property type="evidence" value="ECO:0007669"/>
    <property type="project" value="TreeGrafter"/>
</dbReference>
<evidence type="ECO:0000259" key="5">
    <source>
        <dbReference type="Pfam" id="PF00156"/>
    </source>
</evidence>
<evidence type="ECO:0000256" key="1">
    <source>
        <dbReference type="ARBA" id="ARBA00004676"/>
    </source>
</evidence>
<sequence>MLNMNKLSLLIKKEEINAEINKYANKLNEKYENKELSIIAILNGSLFLFSDLLKKLKFPIKIDTITVSSYSGVKSSNELLYHKKIVKPIIKNQDVLIVEDIIDTGKTMNSVYEYVNSLNPKSLNVLVLASKKDTPTKFKYKYDSLFTIPDKYIVGYGFGIDDLYRQLENIYTIESNEE</sequence>
<dbReference type="GO" id="GO:0005829">
    <property type="term" value="C:cytosol"/>
    <property type="evidence" value="ECO:0007669"/>
    <property type="project" value="TreeGrafter"/>
</dbReference>
<dbReference type="Gene3D" id="3.40.50.2020">
    <property type="match status" value="1"/>
</dbReference>
<dbReference type="PANTHER" id="PTHR43340">
    <property type="entry name" value="HYPOXANTHINE-GUANINE PHOSPHORIBOSYLTRANSFERASE"/>
    <property type="match status" value="1"/>
</dbReference>
<organism evidence="6 7">
    <name type="scientific">Spiroplasma litorale</name>
    <dbReference type="NCBI Taxonomy" id="216942"/>
    <lineage>
        <taxon>Bacteria</taxon>
        <taxon>Bacillati</taxon>
        <taxon>Mycoplasmatota</taxon>
        <taxon>Mollicutes</taxon>
        <taxon>Entomoplasmatales</taxon>
        <taxon>Spiroplasmataceae</taxon>
        <taxon>Spiroplasma</taxon>
    </lineage>
</organism>
<proteinExistence type="predicted"/>
<evidence type="ECO:0000256" key="4">
    <source>
        <dbReference type="ARBA" id="ARBA00049402"/>
    </source>
</evidence>
<dbReference type="PATRIC" id="fig|216942.3.peg.316"/>
<keyword evidence="6" id="KW-0808">Transferase</keyword>
<dbReference type="KEGG" id="sll:SLITO_v1c03130"/>
<dbReference type="GO" id="GO:0004422">
    <property type="term" value="F:hypoxanthine phosphoribosyltransferase activity"/>
    <property type="evidence" value="ECO:0007669"/>
    <property type="project" value="TreeGrafter"/>
</dbReference>
<dbReference type="GO" id="GO:0032263">
    <property type="term" value="P:GMP salvage"/>
    <property type="evidence" value="ECO:0007669"/>
    <property type="project" value="TreeGrafter"/>
</dbReference>
<evidence type="ECO:0000256" key="2">
    <source>
        <dbReference type="ARBA" id="ARBA00022099"/>
    </source>
</evidence>
<dbReference type="PANTHER" id="PTHR43340:SF1">
    <property type="entry name" value="HYPOXANTHINE PHOSPHORIBOSYLTRANSFERASE"/>
    <property type="match status" value="1"/>
</dbReference>
<dbReference type="Proteomes" id="UP000067476">
    <property type="component" value="Chromosome"/>
</dbReference>
<dbReference type="GO" id="GO:0006178">
    <property type="term" value="P:guanine salvage"/>
    <property type="evidence" value="ECO:0007669"/>
    <property type="project" value="TreeGrafter"/>
</dbReference>
<name>A0A0K1W1C1_9MOLU</name>
<keyword evidence="7" id="KW-1185">Reference proteome</keyword>
<dbReference type="OrthoDB" id="9802824at2"/>
<dbReference type="GO" id="GO:0032264">
    <property type="term" value="P:IMP salvage"/>
    <property type="evidence" value="ECO:0007669"/>
    <property type="project" value="TreeGrafter"/>
</dbReference>
<keyword evidence="6" id="KW-0328">Glycosyltransferase</keyword>
<dbReference type="SUPFAM" id="SSF53271">
    <property type="entry name" value="PRTase-like"/>
    <property type="match status" value="1"/>
</dbReference>
<dbReference type="InterPro" id="IPR000836">
    <property type="entry name" value="PRTase_dom"/>
</dbReference>
<dbReference type="InterPro" id="IPR029057">
    <property type="entry name" value="PRTase-like"/>
</dbReference>
<accession>A0A0K1W1C1</accession>
<dbReference type="InterPro" id="IPR050408">
    <property type="entry name" value="HGPRT"/>
</dbReference>
<dbReference type="RefSeq" id="WP_075058063.1">
    <property type="nucleotide sequence ID" value="NZ_CP012357.1"/>
</dbReference>
<dbReference type="GO" id="GO:0000287">
    <property type="term" value="F:magnesium ion binding"/>
    <property type="evidence" value="ECO:0007669"/>
    <property type="project" value="TreeGrafter"/>
</dbReference>
<dbReference type="AlphaFoldDB" id="A0A0K1W1C1"/>